<dbReference type="RefSeq" id="WP_304183738.1">
    <property type="nucleotide sequence ID" value="NZ_DRGM01000167.1"/>
</dbReference>
<dbReference type="EMBL" id="DRGM01000167">
    <property type="protein sequence ID" value="HEA17949.1"/>
    <property type="molecule type" value="Genomic_DNA"/>
</dbReference>
<proteinExistence type="predicted"/>
<sequence>MKSIIKLSVAALLVVGSTQASANDGQLDITQTLANNIADYIESTSNELQSKLKESVFSDSQKMLNELLSLQSEQRVEASVVVNTPQLVATSNAANVEG</sequence>
<protein>
    <submittedName>
        <fullName evidence="2">Uncharacterized protein</fullName>
    </submittedName>
</protein>
<reference evidence="2" key="1">
    <citation type="journal article" date="2020" name="mSystems">
        <title>Genome- and Community-Level Interaction Insights into Carbon Utilization and Element Cycling Functions of Hydrothermarchaeota in Hydrothermal Sediment.</title>
        <authorList>
            <person name="Zhou Z."/>
            <person name="Liu Y."/>
            <person name="Xu W."/>
            <person name="Pan J."/>
            <person name="Luo Z.H."/>
            <person name="Li M."/>
        </authorList>
    </citation>
    <scope>NUCLEOTIDE SEQUENCE [LARGE SCALE GENOMIC DNA]</scope>
    <source>
        <strain evidence="2">HyVt-346</strain>
    </source>
</reference>
<feature type="chain" id="PRO_5030558449" evidence="1">
    <location>
        <begin position="23"/>
        <end position="98"/>
    </location>
</feature>
<name>A0A7V1GFS8_9GAMM</name>
<evidence type="ECO:0000256" key="1">
    <source>
        <dbReference type="SAM" id="SignalP"/>
    </source>
</evidence>
<evidence type="ECO:0000313" key="2">
    <source>
        <dbReference type="EMBL" id="HEA17949.1"/>
    </source>
</evidence>
<organism evidence="2">
    <name type="scientific">Pseudoalteromonas prydzensis</name>
    <dbReference type="NCBI Taxonomy" id="182141"/>
    <lineage>
        <taxon>Bacteria</taxon>
        <taxon>Pseudomonadati</taxon>
        <taxon>Pseudomonadota</taxon>
        <taxon>Gammaproteobacteria</taxon>
        <taxon>Alteromonadales</taxon>
        <taxon>Pseudoalteromonadaceae</taxon>
        <taxon>Pseudoalteromonas</taxon>
    </lineage>
</organism>
<accession>A0A7V1GFS8</accession>
<gene>
    <name evidence="2" type="ORF">ENH88_16190</name>
</gene>
<dbReference type="Proteomes" id="UP000886188">
    <property type="component" value="Unassembled WGS sequence"/>
</dbReference>
<comment type="caution">
    <text evidence="2">The sequence shown here is derived from an EMBL/GenBank/DDBJ whole genome shotgun (WGS) entry which is preliminary data.</text>
</comment>
<dbReference type="AlphaFoldDB" id="A0A7V1GFS8"/>
<feature type="signal peptide" evidence="1">
    <location>
        <begin position="1"/>
        <end position="22"/>
    </location>
</feature>
<keyword evidence="1" id="KW-0732">Signal</keyword>